<evidence type="ECO:0000313" key="3">
    <source>
        <dbReference type="Proteomes" id="UP000821866"/>
    </source>
</evidence>
<comment type="caution">
    <text evidence="2">The sequence shown here is derived from an EMBL/GenBank/DDBJ whole genome shotgun (WGS) entry which is preliminary data.</text>
</comment>
<name>A0A9J6D8I6_RHIMP</name>
<dbReference type="AlphaFoldDB" id="A0A9J6D8I6"/>
<protein>
    <submittedName>
        <fullName evidence="2">Uncharacterized protein</fullName>
    </submittedName>
</protein>
<feature type="compositionally biased region" description="Pro residues" evidence="1">
    <location>
        <begin position="28"/>
        <end position="48"/>
    </location>
</feature>
<organism evidence="2 3">
    <name type="scientific">Rhipicephalus microplus</name>
    <name type="common">Cattle tick</name>
    <name type="synonym">Boophilus microplus</name>
    <dbReference type="NCBI Taxonomy" id="6941"/>
    <lineage>
        <taxon>Eukaryota</taxon>
        <taxon>Metazoa</taxon>
        <taxon>Ecdysozoa</taxon>
        <taxon>Arthropoda</taxon>
        <taxon>Chelicerata</taxon>
        <taxon>Arachnida</taxon>
        <taxon>Acari</taxon>
        <taxon>Parasitiformes</taxon>
        <taxon>Ixodida</taxon>
        <taxon>Ixodoidea</taxon>
        <taxon>Ixodidae</taxon>
        <taxon>Rhipicephalinae</taxon>
        <taxon>Rhipicephalus</taxon>
        <taxon>Boophilus</taxon>
    </lineage>
</organism>
<dbReference type="VEuPathDB" id="VectorBase:LOC119175661"/>
<reference evidence="2" key="1">
    <citation type="journal article" date="2020" name="Cell">
        <title>Large-Scale Comparative Analyses of Tick Genomes Elucidate Their Genetic Diversity and Vector Capacities.</title>
        <authorList>
            <consortium name="Tick Genome and Microbiome Consortium (TIGMIC)"/>
            <person name="Jia N."/>
            <person name="Wang J."/>
            <person name="Shi W."/>
            <person name="Du L."/>
            <person name="Sun Y."/>
            <person name="Zhan W."/>
            <person name="Jiang J.F."/>
            <person name="Wang Q."/>
            <person name="Zhang B."/>
            <person name="Ji P."/>
            <person name="Bell-Sakyi L."/>
            <person name="Cui X.M."/>
            <person name="Yuan T.T."/>
            <person name="Jiang B.G."/>
            <person name="Yang W.F."/>
            <person name="Lam T.T."/>
            <person name="Chang Q.C."/>
            <person name="Ding S.J."/>
            <person name="Wang X.J."/>
            <person name="Zhu J.G."/>
            <person name="Ruan X.D."/>
            <person name="Zhao L."/>
            <person name="Wei J.T."/>
            <person name="Ye R.Z."/>
            <person name="Que T.C."/>
            <person name="Du C.H."/>
            <person name="Zhou Y.H."/>
            <person name="Cheng J.X."/>
            <person name="Dai P.F."/>
            <person name="Guo W.B."/>
            <person name="Han X.H."/>
            <person name="Huang E.J."/>
            <person name="Li L.F."/>
            <person name="Wei W."/>
            <person name="Gao Y.C."/>
            <person name="Liu J.Z."/>
            <person name="Shao H.Z."/>
            <person name="Wang X."/>
            <person name="Wang C.C."/>
            <person name="Yang T.C."/>
            <person name="Huo Q.B."/>
            <person name="Li W."/>
            <person name="Chen H.Y."/>
            <person name="Chen S.E."/>
            <person name="Zhou L.G."/>
            <person name="Ni X.B."/>
            <person name="Tian J.H."/>
            <person name="Sheng Y."/>
            <person name="Liu T."/>
            <person name="Pan Y.S."/>
            <person name="Xia L.Y."/>
            <person name="Li J."/>
            <person name="Zhao F."/>
            <person name="Cao W.C."/>
        </authorList>
    </citation>
    <scope>NUCLEOTIDE SEQUENCE</scope>
    <source>
        <strain evidence="2">Rmic-2018</strain>
    </source>
</reference>
<proteinExistence type="predicted"/>
<evidence type="ECO:0000256" key="1">
    <source>
        <dbReference type="SAM" id="MobiDB-lite"/>
    </source>
</evidence>
<reference evidence="2" key="2">
    <citation type="submission" date="2021-09" db="EMBL/GenBank/DDBJ databases">
        <authorList>
            <person name="Jia N."/>
            <person name="Wang J."/>
            <person name="Shi W."/>
            <person name="Du L."/>
            <person name="Sun Y."/>
            <person name="Zhan W."/>
            <person name="Jiang J."/>
            <person name="Wang Q."/>
            <person name="Zhang B."/>
            <person name="Ji P."/>
            <person name="Sakyi L.B."/>
            <person name="Cui X."/>
            <person name="Yuan T."/>
            <person name="Jiang B."/>
            <person name="Yang W."/>
            <person name="Lam T.T.-Y."/>
            <person name="Chang Q."/>
            <person name="Ding S."/>
            <person name="Wang X."/>
            <person name="Zhu J."/>
            <person name="Ruan X."/>
            <person name="Zhao L."/>
            <person name="Wei J."/>
            <person name="Que T."/>
            <person name="Du C."/>
            <person name="Cheng J."/>
            <person name="Dai P."/>
            <person name="Han X."/>
            <person name="Huang E."/>
            <person name="Gao Y."/>
            <person name="Liu J."/>
            <person name="Shao H."/>
            <person name="Ye R."/>
            <person name="Li L."/>
            <person name="Wei W."/>
            <person name="Wang X."/>
            <person name="Wang C."/>
            <person name="Huo Q."/>
            <person name="Li W."/>
            <person name="Guo W."/>
            <person name="Chen H."/>
            <person name="Chen S."/>
            <person name="Zhou L."/>
            <person name="Zhou L."/>
            <person name="Ni X."/>
            <person name="Tian J."/>
            <person name="Zhou Y."/>
            <person name="Sheng Y."/>
            <person name="Liu T."/>
            <person name="Pan Y."/>
            <person name="Xia L."/>
            <person name="Li J."/>
            <person name="Zhao F."/>
            <person name="Cao W."/>
        </authorList>
    </citation>
    <scope>NUCLEOTIDE SEQUENCE</scope>
    <source>
        <strain evidence="2">Rmic-2018</strain>
        <tissue evidence="2">Larvae</tissue>
    </source>
</reference>
<feature type="compositionally biased region" description="Pro residues" evidence="1">
    <location>
        <begin position="55"/>
        <end position="81"/>
    </location>
</feature>
<evidence type="ECO:0000313" key="2">
    <source>
        <dbReference type="EMBL" id="KAH8018281.1"/>
    </source>
</evidence>
<dbReference type="EMBL" id="JABSTU010000010">
    <property type="protein sequence ID" value="KAH8018281.1"/>
    <property type="molecule type" value="Genomic_DNA"/>
</dbReference>
<accession>A0A9J6D8I6</accession>
<feature type="region of interest" description="Disordered" evidence="1">
    <location>
        <begin position="1"/>
        <end position="102"/>
    </location>
</feature>
<dbReference type="Proteomes" id="UP000821866">
    <property type="component" value="Chromosome 8"/>
</dbReference>
<sequence length="174" mass="18424">MSSHWSKCWGGPPPPPNFQNGGDTYGGMPPPRPPMMPPPGFGMGPPPHQQQHPAQQPPPMSGPPPPMGGPPPALGPPPGLPPLTSMHAPSSTGVMPPPPQQPCLDLSGEIWVETKNPQGKSHTLPCENCILAVFYHFANCDKLGQIVLAATSCYISSKFGEPVPNLHQRVLSDF</sequence>
<keyword evidence="3" id="KW-1185">Reference proteome</keyword>
<gene>
    <name evidence="2" type="ORF">HPB51_001305</name>
</gene>